<gene>
    <name evidence="1" type="ORF">EPI10_028204</name>
</gene>
<reference evidence="2" key="1">
    <citation type="journal article" date="2019" name="Plant Biotechnol. J.">
        <title>Genome sequencing of the Australian wild diploid species Gossypium australe highlights disease resistance and delayed gland morphogenesis.</title>
        <authorList>
            <person name="Cai Y."/>
            <person name="Cai X."/>
            <person name="Wang Q."/>
            <person name="Wang P."/>
            <person name="Zhang Y."/>
            <person name="Cai C."/>
            <person name="Xu Y."/>
            <person name="Wang K."/>
            <person name="Zhou Z."/>
            <person name="Wang C."/>
            <person name="Geng S."/>
            <person name="Li B."/>
            <person name="Dong Q."/>
            <person name="Hou Y."/>
            <person name="Wang H."/>
            <person name="Ai P."/>
            <person name="Liu Z."/>
            <person name="Yi F."/>
            <person name="Sun M."/>
            <person name="An G."/>
            <person name="Cheng J."/>
            <person name="Zhang Y."/>
            <person name="Shi Q."/>
            <person name="Xie Y."/>
            <person name="Shi X."/>
            <person name="Chang Y."/>
            <person name="Huang F."/>
            <person name="Chen Y."/>
            <person name="Hong S."/>
            <person name="Mi L."/>
            <person name="Sun Q."/>
            <person name="Zhang L."/>
            <person name="Zhou B."/>
            <person name="Peng R."/>
            <person name="Zhang X."/>
            <person name="Liu F."/>
        </authorList>
    </citation>
    <scope>NUCLEOTIDE SEQUENCE [LARGE SCALE GENOMIC DNA]</scope>
    <source>
        <strain evidence="2">cv. PA1801</strain>
    </source>
</reference>
<protein>
    <submittedName>
        <fullName evidence="1">TBC1 domain family member 1</fullName>
    </submittedName>
</protein>
<name>A0A5B6UV69_9ROSI</name>
<proteinExistence type="predicted"/>
<organism evidence="1 2">
    <name type="scientific">Gossypium australe</name>
    <dbReference type="NCBI Taxonomy" id="47621"/>
    <lineage>
        <taxon>Eukaryota</taxon>
        <taxon>Viridiplantae</taxon>
        <taxon>Streptophyta</taxon>
        <taxon>Embryophyta</taxon>
        <taxon>Tracheophyta</taxon>
        <taxon>Spermatophyta</taxon>
        <taxon>Magnoliopsida</taxon>
        <taxon>eudicotyledons</taxon>
        <taxon>Gunneridae</taxon>
        <taxon>Pentapetalae</taxon>
        <taxon>rosids</taxon>
        <taxon>malvids</taxon>
        <taxon>Malvales</taxon>
        <taxon>Malvaceae</taxon>
        <taxon>Malvoideae</taxon>
        <taxon>Gossypium</taxon>
    </lineage>
</organism>
<sequence length="129" mass="13788">MLVSDVDCKSILTGSIPSVRGCGASLGGSIFKGGSRKRNELVVHQSEAIALAQVYLMQTREEGNTTDIIVNIFLLFSARGYALIDPSSSHSYINAGLVKSRSPKPKTSKLAIYVSSPLGQTVLVDQECK</sequence>
<dbReference type="EMBL" id="SMMG02000009">
    <property type="protein sequence ID" value="KAA3461649.1"/>
    <property type="molecule type" value="Genomic_DNA"/>
</dbReference>
<evidence type="ECO:0000313" key="1">
    <source>
        <dbReference type="EMBL" id="KAA3461649.1"/>
    </source>
</evidence>
<dbReference type="AlphaFoldDB" id="A0A5B6UV69"/>
<dbReference type="Pfam" id="PF08284">
    <property type="entry name" value="RVP_2"/>
    <property type="match status" value="1"/>
</dbReference>
<dbReference type="Proteomes" id="UP000325315">
    <property type="component" value="Unassembled WGS sequence"/>
</dbReference>
<evidence type="ECO:0000313" key="2">
    <source>
        <dbReference type="Proteomes" id="UP000325315"/>
    </source>
</evidence>
<keyword evidence="2" id="KW-1185">Reference proteome</keyword>
<comment type="caution">
    <text evidence="1">The sequence shown here is derived from an EMBL/GenBank/DDBJ whole genome shotgun (WGS) entry which is preliminary data.</text>
</comment>
<accession>A0A5B6UV69</accession>